<dbReference type="EMBL" id="AHOQ02000016">
    <property type="protein sequence ID" value="EMO46552.1"/>
    <property type="molecule type" value="Genomic_DNA"/>
</dbReference>
<evidence type="ECO:0000313" key="1">
    <source>
        <dbReference type="EMBL" id="EMO46552.1"/>
    </source>
</evidence>
<dbReference type="AlphaFoldDB" id="M6UN63"/>
<gene>
    <name evidence="1" type="ORF">LEP1GSC187_2121</name>
</gene>
<reference evidence="1 2" key="1">
    <citation type="submission" date="2013-01" db="EMBL/GenBank/DDBJ databases">
        <authorList>
            <person name="Harkins D.M."/>
            <person name="Durkin A.S."/>
            <person name="Brinkac L.M."/>
            <person name="Haft D.H."/>
            <person name="Selengut J.D."/>
            <person name="Sanka R."/>
            <person name="DePew J."/>
            <person name="Purushe J."/>
            <person name="Matthias M.A."/>
            <person name="Vinetz J.M."/>
            <person name="Sutton G.G."/>
            <person name="Nierman W.C."/>
            <person name="Fouts D.E."/>
        </authorList>
    </citation>
    <scope>NUCLEOTIDE SEQUENCE [LARGE SCALE GENOMIC DNA]</scope>
    <source>
        <strain evidence="1 2">ZUN179</strain>
    </source>
</reference>
<dbReference type="Proteomes" id="UP000012160">
    <property type="component" value="Unassembled WGS sequence"/>
</dbReference>
<comment type="caution">
    <text evidence="1">The sequence shown here is derived from an EMBL/GenBank/DDBJ whole genome shotgun (WGS) entry which is preliminary data.</text>
</comment>
<accession>M6UN63</accession>
<protein>
    <submittedName>
        <fullName evidence="1">Uncharacterized protein</fullName>
    </submittedName>
</protein>
<proteinExistence type="predicted"/>
<name>M6UN63_9LEPT</name>
<organism evidence="1 2">
    <name type="scientific">Leptospira santarosai str. ZUN179</name>
    <dbReference type="NCBI Taxonomy" id="1049985"/>
    <lineage>
        <taxon>Bacteria</taxon>
        <taxon>Pseudomonadati</taxon>
        <taxon>Spirochaetota</taxon>
        <taxon>Spirochaetia</taxon>
        <taxon>Leptospirales</taxon>
        <taxon>Leptospiraceae</taxon>
        <taxon>Leptospira</taxon>
    </lineage>
</organism>
<sequence length="66" mass="7549">MWTRREVEAILFLIMAVILLRVPQILLPILNLHRRAPPGILIPLPVLQDQTVPLRKVARAPDLLQV</sequence>
<evidence type="ECO:0000313" key="2">
    <source>
        <dbReference type="Proteomes" id="UP000012160"/>
    </source>
</evidence>